<gene>
    <name evidence="1" type="ORF">GCM10022214_81270</name>
</gene>
<reference evidence="2" key="1">
    <citation type="journal article" date="2019" name="Int. J. Syst. Evol. Microbiol.">
        <title>The Global Catalogue of Microorganisms (GCM) 10K type strain sequencing project: providing services to taxonomists for standard genome sequencing and annotation.</title>
        <authorList>
            <consortium name="The Broad Institute Genomics Platform"/>
            <consortium name="The Broad Institute Genome Sequencing Center for Infectious Disease"/>
            <person name="Wu L."/>
            <person name="Ma J."/>
        </authorList>
    </citation>
    <scope>NUCLEOTIDE SEQUENCE [LARGE SCALE GENOMIC DNA]</scope>
    <source>
        <strain evidence="2">JCM 16702</strain>
    </source>
</reference>
<protein>
    <recommendedName>
        <fullName evidence="3">DUF952 domain-containing protein</fullName>
    </recommendedName>
</protein>
<accession>A0ABP7X3D1</accession>
<organism evidence="1 2">
    <name type="scientific">Actinomadura miaoliensis</name>
    <dbReference type="NCBI Taxonomy" id="430685"/>
    <lineage>
        <taxon>Bacteria</taxon>
        <taxon>Bacillati</taxon>
        <taxon>Actinomycetota</taxon>
        <taxon>Actinomycetes</taxon>
        <taxon>Streptosporangiales</taxon>
        <taxon>Thermomonosporaceae</taxon>
        <taxon>Actinomadura</taxon>
    </lineage>
</organism>
<dbReference type="EMBL" id="BAAAZG010000069">
    <property type="protein sequence ID" value="GAA4102949.1"/>
    <property type="molecule type" value="Genomic_DNA"/>
</dbReference>
<dbReference type="InterPro" id="IPR009297">
    <property type="entry name" value="DUF952"/>
</dbReference>
<keyword evidence="2" id="KW-1185">Reference proteome</keyword>
<dbReference type="SUPFAM" id="SSF56399">
    <property type="entry name" value="ADP-ribosylation"/>
    <property type="match status" value="1"/>
</dbReference>
<evidence type="ECO:0000313" key="2">
    <source>
        <dbReference type="Proteomes" id="UP001500683"/>
    </source>
</evidence>
<proteinExistence type="predicted"/>
<name>A0ABP7X3D1_9ACTN</name>
<dbReference type="Pfam" id="PF06108">
    <property type="entry name" value="DUF952"/>
    <property type="match status" value="1"/>
</dbReference>
<dbReference type="Proteomes" id="UP001500683">
    <property type="component" value="Unassembled WGS sequence"/>
</dbReference>
<dbReference type="Gene3D" id="3.20.170.20">
    <property type="entry name" value="Protein of unknown function DUF952"/>
    <property type="match status" value="1"/>
</dbReference>
<evidence type="ECO:0000313" key="1">
    <source>
        <dbReference type="EMBL" id="GAA4102949.1"/>
    </source>
</evidence>
<evidence type="ECO:0008006" key="3">
    <source>
        <dbReference type="Google" id="ProtNLM"/>
    </source>
</evidence>
<dbReference type="PANTHER" id="PTHR34129">
    <property type="entry name" value="BLR1139 PROTEIN"/>
    <property type="match status" value="1"/>
</dbReference>
<dbReference type="PANTHER" id="PTHR34129:SF1">
    <property type="entry name" value="DUF952 DOMAIN-CONTAINING PROTEIN"/>
    <property type="match status" value="1"/>
</dbReference>
<sequence>MTPCEGSAQSLWHSRSDGCTLATPRPRVVSSAMPPQASQPPLLHIAERRHWEAARAGGVAYTMSTRGRTLEEEGFIHCSSDMDQVRGVLSRFYADLDPAELLLLVIDVARLDAPVRHEPVDGAVFPHVYGPIPLSAVIDVRSVPETR</sequence>
<comment type="caution">
    <text evidence="1">The sequence shown here is derived from an EMBL/GenBank/DDBJ whole genome shotgun (WGS) entry which is preliminary data.</text>
</comment>